<feature type="transmembrane region" description="Helical" evidence="7">
    <location>
        <begin position="320"/>
        <end position="343"/>
    </location>
</feature>
<evidence type="ECO:0000256" key="6">
    <source>
        <dbReference type="ARBA" id="ARBA00023136"/>
    </source>
</evidence>
<dbReference type="PANTHER" id="PTHR30250">
    <property type="entry name" value="PST FAMILY PREDICTED COLANIC ACID TRANSPORTER"/>
    <property type="match status" value="1"/>
</dbReference>
<feature type="transmembrane region" description="Helical" evidence="7">
    <location>
        <begin position="383"/>
        <end position="405"/>
    </location>
</feature>
<dbReference type="Pfam" id="PF13440">
    <property type="entry name" value="Polysacc_synt_3"/>
    <property type="match status" value="1"/>
</dbReference>
<evidence type="ECO:0000256" key="5">
    <source>
        <dbReference type="ARBA" id="ARBA00022989"/>
    </source>
</evidence>
<keyword evidence="5 7" id="KW-1133">Transmembrane helix</keyword>
<keyword evidence="6 7" id="KW-0472">Membrane</keyword>
<protein>
    <submittedName>
        <fullName evidence="8">Lipopolysaccharide biosynthesis protein</fullName>
    </submittedName>
</protein>
<evidence type="ECO:0000256" key="4">
    <source>
        <dbReference type="ARBA" id="ARBA00022692"/>
    </source>
</evidence>
<evidence type="ECO:0000256" key="1">
    <source>
        <dbReference type="ARBA" id="ARBA00004651"/>
    </source>
</evidence>
<feature type="transmembrane region" description="Helical" evidence="7">
    <location>
        <begin position="289"/>
        <end position="308"/>
    </location>
</feature>
<feature type="transmembrane region" description="Helical" evidence="7">
    <location>
        <begin position="171"/>
        <end position="192"/>
    </location>
</feature>
<name>A0ABS9KIW3_9BACT</name>
<keyword evidence="4 7" id="KW-0812">Transmembrane</keyword>
<feature type="transmembrane region" description="Helical" evidence="7">
    <location>
        <begin position="45"/>
        <end position="69"/>
    </location>
</feature>
<evidence type="ECO:0000256" key="2">
    <source>
        <dbReference type="ARBA" id="ARBA00007430"/>
    </source>
</evidence>
<accession>A0ABS9KIW3</accession>
<evidence type="ECO:0000313" key="9">
    <source>
        <dbReference type="Proteomes" id="UP001165366"/>
    </source>
</evidence>
<dbReference type="CDD" id="cd13127">
    <property type="entry name" value="MATE_tuaB_like"/>
    <property type="match status" value="1"/>
</dbReference>
<comment type="subcellular location">
    <subcellularLocation>
        <location evidence="1">Cell membrane</location>
        <topology evidence="1">Multi-pass membrane protein</topology>
    </subcellularLocation>
</comment>
<feature type="transmembrane region" description="Helical" evidence="7">
    <location>
        <begin position="355"/>
        <end position="377"/>
    </location>
</feature>
<evidence type="ECO:0000256" key="7">
    <source>
        <dbReference type="SAM" id="Phobius"/>
    </source>
</evidence>
<proteinExistence type="inferred from homology"/>
<dbReference type="PANTHER" id="PTHR30250:SF10">
    <property type="entry name" value="LIPOPOLYSACCHARIDE BIOSYNTHESIS PROTEIN WZXC"/>
    <property type="match status" value="1"/>
</dbReference>
<dbReference type="InterPro" id="IPR050833">
    <property type="entry name" value="Poly_Biosynth_Transport"/>
</dbReference>
<sequence>MTDSLKAKATSGILWNGLEKFSGKIVQLIVGIILARILLPEDFGLIAMLSIFIAISQTFVDSGMGSGLIQKQKRTDVDFSTVFVFNLVVSFCLYAILFVTAPLIADFYNEPRLIDVTRVLSLNILINALAIVQRSRLQIDVDFKNLAKVNVSGTVISGAIAILTANYGYGVWALVIQQLLYTIVTVTILWSLKSWKPSITFSKKSFKELFGFGSKLMIASIYAKAFQNIYDITIGKYYSADELGYYNRAKALSDTSSSTIASILQQVTYPILSSIQDDRSRLISIYKRMIRMAAFLIVPSMTLLALLADPLIKVLLTEKWAASVVLLQWLAFAKITYPISVINMNILNAIGRSDLFLKVDLSKAPVILIILLITIPISVKAMVIGYLISSVIAFFINAYIPGRLFGYGAMDQLKDMLPYFFATIGMAISVTAVLYLFDNYYMQIGTGGGVAIISYLLFSSLLKVNELSEFRELVFQSRKK</sequence>
<reference evidence="8" key="2">
    <citation type="submission" date="2024-05" db="EMBL/GenBank/DDBJ databases">
        <title>Rhodohalobacter halophilus gen. nov., sp. nov., a moderately halophilic member of the family Balneolaceae.</title>
        <authorList>
            <person name="Xia J."/>
        </authorList>
    </citation>
    <scope>NUCLEOTIDE SEQUENCE</scope>
    <source>
        <strain evidence="8">WB101</strain>
    </source>
</reference>
<dbReference type="Proteomes" id="UP001165366">
    <property type="component" value="Unassembled WGS sequence"/>
</dbReference>
<comment type="similarity">
    <text evidence="2">Belongs to the polysaccharide synthase family.</text>
</comment>
<feature type="transmembrane region" description="Helical" evidence="7">
    <location>
        <begin position="81"/>
        <end position="104"/>
    </location>
</feature>
<feature type="transmembrane region" description="Helical" evidence="7">
    <location>
        <begin position="417"/>
        <end position="437"/>
    </location>
</feature>
<dbReference type="EMBL" id="JAKLWS010000043">
    <property type="protein sequence ID" value="MCG2590788.1"/>
    <property type="molecule type" value="Genomic_DNA"/>
</dbReference>
<evidence type="ECO:0000313" key="8">
    <source>
        <dbReference type="EMBL" id="MCG2590788.1"/>
    </source>
</evidence>
<evidence type="ECO:0000256" key="3">
    <source>
        <dbReference type="ARBA" id="ARBA00022475"/>
    </source>
</evidence>
<feature type="transmembrane region" description="Helical" evidence="7">
    <location>
        <begin position="145"/>
        <end position="165"/>
    </location>
</feature>
<gene>
    <name evidence="8" type="ORF">L6773_19615</name>
</gene>
<feature type="transmembrane region" description="Helical" evidence="7">
    <location>
        <begin position="443"/>
        <end position="462"/>
    </location>
</feature>
<organism evidence="8 9">
    <name type="scientific">Rhodohalobacter sulfatireducens</name>
    <dbReference type="NCBI Taxonomy" id="2911366"/>
    <lineage>
        <taxon>Bacteria</taxon>
        <taxon>Pseudomonadati</taxon>
        <taxon>Balneolota</taxon>
        <taxon>Balneolia</taxon>
        <taxon>Balneolales</taxon>
        <taxon>Balneolaceae</taxon>
        <taxon>Rhodohalobacter</taxon>
    </lineage>
</organism>
<comment type="caution">
    <text evidence="8">The sequence shown here is derived from an EMBL/GenBank/DDBJ whole genome shotgun (WGS) entry which is preliminary data.</text>
</comment>
<reference evidence="8" key="1">
    <citation type="submission" date="2022-01" db="EMBL/GenBank/DDBJ databases">
        <authorList>
            <person name="Wang Y."/>
        </authorList>
    </citation>
    <scope>NUCLEOTIDE SEQUENCE</scope>
    <source>
        <strain evidence="8">WB101</strain>
    </source>
</reference>
<keyword evidence="9" id="KW-1185">Reference proteome</keyword>
<feature type="transmembrane region" description="Helical" evidence="7">
    <location>
        <begin position="21"/>
        <end position="39"/>
    </location>
</feature>
<feature type="transmembrane region" description="Helical" evidence="7">
    <location>
        <begin position="116"/>
        <end position="133"/>
    </location>
</feature>
<dbReference type="RefSeq" id="WP_237856267.1">
    <property type="nucleotide sequence ID" value="NZ_JAKLWS010000043.1"/>
</dbReference>
<keyword evidence="3" id="KW-1003">Cell membrane</keyword>